<dbReference type="InterPro" id="IPR016195">
    <property type="entry name" value="Pol/histidinol_Pase-like"/>
</dbReference>
<dbReference type="Proteomes" id="UP000031189">
    <property type="component" value="Unassembled WGS sequence"/>
</dbReference>
<evidence type="ECO:0000256" key="1">
    <source>
        <dbReference type="ARBA" id="ARBA00004970"/>
    </source>
</evidence>
<dbReference type="SUPFAM" id="SSF89550">
    <property type="entry name" value="PHP domain-like"/>
    <property type="match status" value="1"/>
</dbReference>
<evidence type="ECO:0000259" key="9">
    <source>
        <dbReference type="SMART" id="SM00481"/>
    </source>
</evidence>
<dbReference type="STRING" id="1577792.QX51_06805"/>
<dbReference type="PANTHER" id="PTHR21039">
    <property type="entry name" value="HISTIDINOL PHOSPHATASE-RELATED"/>
    <property type="match status" value="1"/>
</dbReference>
<dbReference type="EC" id="3.1.3.15" evidence="3 8"/>
<evidence type="ECO:0000313" key="10">
    <source>
        <dbReference type="EMBL" id="KHS57852.1"/>
    </source>
</evidence>
<dbReference type="InterPro" id="IPR010140">
    <property type="entry name" value="Histidinol_P_phosphatase_HisJ"/>
</dbReference>
<comment type="caution">
    <text evidence="10">The sequence shown here is derived from an EMBL/GenBank/DDBJ whole genome shotgun (WGS) entry which is preliminary data.</text>
</comment>
<comment type="similarity">
    <text evidence="2 8">Belongs to the PHP hydrolase family. HisK subfamily.</text>
</comment>
<comment type="catalytic activity">
    <reaction evidence="7 8">
        <text>L-histidinol phosphate + H2O = L-histidinol + phosphate</text>
        <dbReference type="Rhea" id="RHEA:14465"/>
        <dbReference type="ChEBI" id="CHEBI:15377"/>
        <dbReference type="ChEBI" id="CHEBI:43474"/>
        <dbReference type="ChEBI" id="CHEBI:57699"/>
        <dbReference type="ChEBI" id="CHEBI:57980"/>
        <dbReference type="EC" id="3.1.3.15"/>
    </reaction>
</comment>
<evidence type="ECO:0000256" key="5">
    <source>
        <dbReference type="ARBA" id="ARBA00022801"/>
    </source>
</evidence>
<dbReference type="PANTHER" id="PTHR21039:SF0">
    <property type="entry name" value="HISTIDINOL-PHOSPHATASE"/>
    <property type="match status" value="1"/>
</dbReference>
<dbReference type="GO" id="GO:0004401">
    <property type="term" value="F:histidinol-phosphatase activity"/>
    <property type="evidence" value="ECO:0007669"/>
    <property type="project" value="UniProtKB-UniRule"/>
</dbReference>
<dbReference type="NCBIfam" id="TIGR01856">
    <property type="entry name" value="hisJ_fam"/>
    <property type="match status" value="1"/>
</dbReference>
<dbReference type="GO" id="GO:0005737">
    <property type="term" value="C:cytoplasm"/>
    <property type="evidence" value="ECO:0007669"/>
    <property type="project" value="TreeGrafter"/>
</dbReference>
<gene>
    <name evidence="10" type="ORF">QX51_06805</name>
</gene>
<feature type="domain" description="Polymerase/histidinol phosphatase N-terminal" evidence="9">
    <location>
        <begin position="5"/>
        <end position="83"/>
    </location>
</feature>
<dbReference type="InterPro" id="IPR003141">
    <property type="entry name" value="Pol/His_phosphatase_N"/>
</dbReference>
<dbReference type="AlphaFoldDB" id="A0A0B3W625"/>
<accession>A0A0B3W625</accession>
<dbReference type="EMBL" id="JWHR01000064">
    <property type="protein sequence ID" value="KHS57852.1"/>
    <property type="molecule type" value="Genomic_DNA"/>
</dbReference>
<reference evidence="10 11" key="1">
    <citation type="submission" date="2014-12" db="EMBL/GenBank/DDBJ databases">
        <title>Draft genome sequence of Terrisporobacter sp. 08-306576, isolated from the blood culture of a bacteremia patient.</title>
        <authorList>
            <person name="Lund L.C."/>
            <person name="Sydenham T.V."/>
            <person name="Hogh S.V."/>
            <person name="Skov M.N."/>
            <person name="Kemp M."/>
            <person name="Justesen U.S."/>
        </authorList>
    </citation>
    <scope>NUCLEOTIDE SEQUENCE [LARGE SCALE GENOMIC DNA]</scope>
    <source>
        <strain evidence="10 11">08-306576</strain>
    </source>
</reference>
<evidence type="ECO:0000256" key="3">
    <source>
        <dbReference type="ARBA" id="ARBA00013085"/>
    </source>
</evidence>
<dbReference type="InterPro" id="IPR004013">
    <property type="entry name" value="PHP_dom"/>
</dbReference>
<evidence type="ECO:0000256" key="8">
    <source>
        <dbReference type="RuleBase" id="RU366003"/>
    </source>
</evidence>
<comment type="pathway">
    <text evidence="1 8">Amino-acid biosynthesis; L-histidine biosynthesis; L-histidine from 5-phospho-alpha-D-ribose 1-diphosphate: step 8/9.</text>
</comment>
<dbReference type="UniPathway" id="UPA00031">
    <property type="reaction ID" value="UER00013"/>
</dbReference>
<evidence type="ECO:0000313" key="11">
    <source>
        <dbReference type="Proteomes" id="UP000031189"/>
    </source>
</evidence>
<organism evidence="10 11">
    <name type="scientific">Terrisporobacter othiniensis</name>
    <dbReference type="NCBI Taxonomy" id="1577792"/>
    <lineage>
        <taxon>Bacteria</taxon>
        <taxon>Bacillati</taxon>
        <taxon>Bacillota</taxon>
        <taxon>Clostridia</taxon>
        <taxon>Peptostreptococcales</taxon>
        <taxon>Peptostreptococcaceae</taxon>
        <taxon>Terrisporobacter</taxon>
    </lineage>
</organism>
<keyword evidence="6 8" id="KW-0368">Histidine biosynthesis</keyword>
<evidence type="ECO:0000256" key="2">
    <source>
        <dbReference type="ARBA" id="ARBA00009152"/>
    </source>
</evidence>
<dbReference type="SMART" id="SM00481">
    <property type="entry name" value="POLIIIAc"/>
    <property type="match status" value="1"/>
</dbReference>
<protein>
    <recommendedName>
        <fullName evidence="3 8">Histidinol-phosphatase</fullName>
        <shortName evidence="8">HolPase</shortName>
        <ecNumber evidence="3 8">3.1.3.15</ecNumber>
    </recommendedName>
</protein>
<sequence length="273" mass="32192">MMNMLDNHVHTTFSRDGKDPMEKVIKRGLDIGVTHLTFTDHMEYNTDGFSIDFEKYCKSIEELQWKYKNYINIYTGIEVGYQKHLKDEINNIINKYAFDFVLCSTHTVDKINVPDPMFFEGYSKEEVYRKYFTSILETVSEFKNFDTYGHLDYIVRYGNYENNKVIYKDYKDVLDALLKTIIESGKGIELNTSGIRYNLEAMHPNKNILQRYKELGGEIITVGSDSHQAKDICKDFYKAYDMLEFLDYKYVCMFKERNPVYISIEKSREGIVA</sequence>
<keyword evidence="11" id="KW-1185">Reference proteome</keyword>
<dbReference type="Pfam" id="PF02811">
    <property type="entry name" value="PHP"/>
    <property type="match status" value="1"/>
</dbReference>
<evidence type="ECO:0000256" key="6">
    <source>
        <dbReference type="ARBA" id="ARBA00023102"/>
    </source>
</evidence>
<evidence type="ECO:0000256" key="4">
    <source>
        <dbReference type="ARBA" id="ARBA00022605"/>
    </source>
</evidence>
<name>A0A0B3W625_9FIRM</name>
<proteinExistence type="inferred from homology"/>
<keyword evidence="5 8" id="KW-0378">Hydrolase</keyword>
<keyword evidence="4 8" id="KW-0028">Amino-acid biosynthesis</keyword>
<dbReference type="GO" id="GO:0000105">
    <property type="term" value="P:L-histidine biosynthetic process"/>
    <property type="evidence" value="ECO:0007669"/>
    <property type="project" value="UniProtKB-UniRule"/>
</dbReference>
<evidence type="ECO:0000256" key="7">
    <source>
        <dbReference type="ARBA" id="ARBA00049158"/>
    </source>
</evidence>
<dbReference type="Gene3D" id="3.20.20.140">
    <property type="entry name" value="Metal-dependent hydrolases"/>
    <property type="match status" value="1"/>
</dbReference>